<name>G9ZT97_9LACO</name>
<proteinExistence type="inferred from homology"/>
<evidence type="ECO:0000259" key="4">
    <source>
        <dbReference type="PROSITE" id="PS51186"/>
    </source>
</evidence>
<evidence type="ECO:0000256" key="3">
    <source>
        <dbReference type="ARBA" id="ARBA00038502"/>
    </source>
</evidence>
<dbReference type="GO" id="GO:0008999">
    <property type="term" value="F:protein-N-terminal-alanine acetyltransferase activity"/>
    <property type="evidence" value="ECO:0007669"/>
    <property type="project" value="TreeGrafter"/>
</dbReference>
<evidence type="ECO:0000256" key="1">
    <source>
        <dbReference type="ARBA" id="ARBA00022679"/>
    </source>
</evidence>
<dbReference type="STRING" id="797515.HMPREF9103_02982"/>
<evidence type="ECO:0000313" key="5">
    <source>
        <dbReference type="EMBL" id="EHL95409.1"/>
    </source>
</evidence>
<dbReference type="eggNOG" id="COG1670">
    <property type="taxonomic scope" value="Bacteria"/>
</dbReference>
<dbReference type="Proteomes" id="UP000004625">
    <property type="component" value="Unassembled WGS sequence"/>
</dbReference>
<dbReference type="EMBL" id="AGEY01000206">
    <property type="protein sequence ID" value="EHL95409.1"/>
    <property type="molecule type" value="Genomic_DNA"/>
</dbReference>
<dbReference type="InterPro" id="IPR000182">
    <property type="entry name" value="GNAT_dom"/>
</dbReference>
<dbReference type="SUPFAM" id="SSF55729">
    <property type="entry name" value="Acyl-CoA N-acyltransferases (Nat)"/>
    <property type="match status" value="1"/>
</dbReference>
<protein>
    <submittedName>
        <fullName evidence="5">Acetyltransferase, GNAT family</fullName>
    </submittedName>
</protein>
<dbReference type="InterPro" id="IPR016181">
    <property type="entry name" value="Acyl_CoA_acyltransferase"/>
</dbReference>
<dbReference type="PANTHER" id="PTHR43792">
    <property type="entry name" value="GNAT FAMILY, PUTATIVE (AFU_ORTHOLOGUE AFUA_3G00765)-RELATED-RELATED"/>
    <property type="match status" value="1"/>
</dbReference>
<dbReference type="GO" id="GO:0005737">
    <property type="term" value="C:cytoplasm"/>
    <property type="evidence" value="ECO:0007669"/>
    <property type="project" value="TreeGrafter"/>
</dbReference>
<keyword evidence="6" id="KW-1185">Reference proteome</keyword>
<dbReference type="Gene3D" id="3.40.630.30">
    <property type="match status" value="1"/>
</dbReference>
<keyword evidence="1 5" id="KW-0808">Transferase</keyword>
<dbReference type="InterPro" id="IPR051531">
    <property type="entry name" value="N-acetyltransferase"/>
</dbReference>
<feature type="domain" description="N-acetyltransferase" evidence="4">
    <location>
        <begin position="20"/>
        <end position="179"/>
    </location>
</feature>
<gene>
    <name evidence="5" type="ORF">HMPREF9103_02982</name>
</gene>
<dbReference type="HOGENOM" id="CLU_013985_3_6_9"/>
<dbReference type="PROSITE" id="PS51186">
    <property type="entry name" value="GNAT"/>
    <property type="match status" value="1"/>
</dbReference>
<evidence type="ECO:0000313" key="6">
    <source>
        <dbReference type="Proteomes" id="UP000004625"/>
    </source>
</evidence>
<sequence>MRIICLNERVGNLMIVTDRLAIRRLLPTDFQQYAELTAFPEVADGAGFNFISNPQMIKSALVRQLKNKGTYGVFEDQQLIGAVLLFERIGASGRPDPENLEVSYFLRPDRWQMGYMTEALKTIVAGVKARHQVRSLYAEVLVTNARSVALLERLNFELVTKLRDPILGSDKLIYERKLRA</sequence>
<dbReference type="PANTHER" id="PTHR43792:SF8">
    <property type="entry name" value="[RIBOSOMAL PROTEIN US5]-ALANINE N-ACETYLTRANSFERASE"/>
    <property type="match status" value="1"/>
</dbReference>
<comment type="similarity">
    <text evidence="3">Belongs to the acetyltransferase family. RimJ subfamily.</text>
</comment>
<dbReference type="AlphaFoldDB" id="G9ZT97"/>
<evidence type="ECO:0000256" key="2">
    <source>
        <dbReference type="ARBA" id="ARBA00023315"/>
    </source>
</evidence>
<dbReference type="Pfam" id="PF13302">
    <property type="entry name" value="Acetyltransf_3"/>
    <property type="match status" value="1"/>
</dbReference>
<reference evidence="5 6" key="1">
    <citation type="submission" date="2011-09" db="EMBL/GenBank/DDBJ databases">
        <authorList>
            <person name="Weinstock G."/>
            <person name="Sodergren E."/>
            <person name="Clifton S."/>
            <person name="Fulton L."/>
            <person name="Fulton B."/>
            <person name="Courtney L."/>
            <person name="Fronick C."/>
            <person name="Harrison M."/>
            <person name="Strong C."/>
            <person name="Farmer C."/>
            <person name="Delahaunty K."/>
            <person name="Markovic C."/>
            <person name="Hall O."/>
            <person name="Minx P."/>
            <person name="Tomlinson C."/>
            <person name="Mitreva M."/>
            <person name="Hou S."/>
            <person name="Chen J."/>
            <person name="Wollam A."/>
            <person name="Pepin K.H."/>
            <person name="Johnson M."/>
            <person name="Bhonagiri V."/>
            <person name="Zhang X."/>
            <person name="Suruliraj S."/>
            <person name="Warren W."/>
            <person name="Chinwalla A."/>
            <person name="Mardis E.R."/>
            <person name="Wilson R.K."/>
        </authorList>
    </citation>
    <scope>NUCLEOTIDE SEQUENCE [LARGE SCALE GENOMIC DNA]</scope>
    <source>
        <strain evidence="5 6">F0439</strain>
    </source>
</reference>
<dbReference type="PATRIC" id="fig|797515.3.peg.2707"/>
<organism evidence="5 6">
    <name type="scientific">Lentilactobacillus parafarraginis F0439</name>
    <dbReference type="NCBI Taxonomy" id="797515"/>
    <lineage>
        <taxon>Bacteria</taxon>
        <taxon>Bacillati</taxon>
        <taxon>Bacillota</taxon>
        <taxon>Bacilli</taxon>
        <taxon>Lactobacillales</taxon>
        <taxon>Lactobacillaceae</taxon>
        <taxon>Lentilactobacillus</taxon>
    </lineage>
</organism>
<keyword evidence="2" id="KW-0012">Acyltransferase</keyword>
<accession>G9ZT97</accession>
<comment type="caution">
    <text evidence="5">The sequence shown here is derived from an EMBL/GenBank/DDBJ whole genome shotgun (WGS) entry which is preliminary data.</text>
</comment>